<organism evidence="1 2">
    <name type="scientific">Paenibacillus glucanolyticus</name>
    <dbReference type="NCBI Taxonomy" id="59843"/>
    <lineage>
        <taxon>Bacteria</taxon>
        <taxon>Bacillati</taxon>
        <taxon>Bacillota</taxon>
        <taxon>Bacilli</taxon>
        <taxon>Bacillales</taxon>
        <taxon>Paenibacillaceae</taxon>
        <taxon>Paenibacillus</taxon>
    </lineage>
</organism>
<dbReference type="Proteomes" id="UP000076796">
    <property type="component" value="Unassembled WGS sequence"/>
</dbReference>
<dbReference type="EMBL" id="LWMH01000002">
    <property type="protein sequence ID" value="KZS43951.1"/>
    <property type="molecule type" value="Genomic_DNA"/>
</dbReference>
<dbReference type="GeneID" id="97554487"/>
<proteinExistence type="predicted"/>
<gene>
    <name evidence="1" type="ORF">AWU65_28150</name>
</gene>
<sequence length="290" mass="33721">MNQYPNFIEAANELDELSLEGIFGEVTRKLVEQRELVSQTDYFVTILDEWLSETNQYGKPIVKRIMMLFIKLYIEAFEINPEETIEVLAAYWRGTKDNPESEGISGYTETVRYHHEAKRIITELEGKSERKLSEQKHAMASFLTAYSKSVEYIGQILVPCIQLVHIINGEQVDTIRVMKSPLYEKVKLFNEASSNKYKAITDVLNRDIRNADSHLNIRYVPSKGIIEYKKRMGAKIKTYEVTVHDWFLNIYPKVGWVIQAYIYSGVLICIGFSNKPKFIEKYKQIFNSES</sequence>
<protein>
    <submittedName>
        <fullName evidence="1">Uncharacterized protein</fullName>
    </submittedName>
</protein>
<dbReference type="AlphaFoldDB" id="A0A163EQP9"/>
<name>A0A163EQP9_9BACL</name>
<reference evidence="1" key="1">
    <citation type="journal article" date="2016" name="Genome Announc.">
        <title>Draft genomes of two strains of Paenibacillus glucanolyticus with capability to degrade lignocellulose.</title>
        <authorList>
            <person name="Mathews S.L."/>
            <person name="Pawlak J."/>
            <person name="Grunden A.M."/>
        </authorList>
    </citation>
    <scope>NUCLEOTIDE SEQUENCE [LARGE SCALE GENOMIC DNA]</scope>
    <source>
        <strain evidence="1">SLM1</strain>
    </source>
</reference>
<comment type="caution">
    <text evidence="1">The sequence shown here is derived from an EMBL/GenBank/DDBJ whole genome shotgun (WGS) entry which is preliminary data.</text>
</comment>
<accession>A0A163EQP9</accession>
<evidence type="ECO:0000313" key="1">
    <source>
        <dbReference type="EMBL" id="KZS43951.1"/>
    </source>
</evidence>
<evidence type="ECO:0000313" key="2">
    <source>
        <dbReference type="Proteomes" id="UP000076796"/>
    </source>
</evidence>
<dbReference type="OrthoDB" id="2606938at2"/>
<dbReference type="RefSeq" id="WP_063480132.1">
    <property type="nucleotide sequence ID" value="NZ_CP147845.1"/>
</dbReference>
<keyword evidence="2" id="KW-1185">Reference proteome</keyword>